<feature type="region of interest" description="Disordered" evidence="1">
    <location>
        <begin position="25"/>
        <end position="156"/>
    </location>
</feature>
<evidence type="ECO:0000256" key="1">
    <source>
        <dbReference type="SAM" id="MobiDB-lite"/>
    </source>
</evidence>
<dbReference type="EMBL" id="DVGK01000008">
    <property type="protein sequence ID" value="HIR12394.1"/>
    <property type="molecule type" value="Genomic_DNA"/>
</dbReference>
<feature type="compositionally biased region" description="Low complexity" evidence="1">
    <location>
        <begin position="89"/>
        <end position="98"/>
    </location>
</feature>
<evidence type="ECO:0000256" key="2">
    <source>
        <dbReference type="SAM" id="SignalP"/>
    </source>
</evidence>
<dbReference type="Proteomes" id="UP000886757">
    <property type="component" value="Unassembled WGS sequence"/>
</dbReference>
<feature type="signal peptide" evidence="2">
    <location>
        <begin position="1"/>
        <end position="26"/>
    </location>
</feature>
<accession>A0A9D1AAI7</accession>
<feature type="compositionally biased region" description="Polar residues" evidence="1">
    <location>
        <begin position="27"/>
        <end position="60"/>
    </location>
</feature>
<feature type="compositionally biased region" description="Acidic residues" evidence="1">
    <location>
        <begin position="110"/>
        <end position="132"/>
    </location>
</feature>
<organism evidence="3 4">
    <name type="scientific">Candidatus Choladousia intestinavium</name>
    <dbReference type="NCBI Taxonomy" id="2840727"/>
    <lineage>
        <taxon>Bacteria</taxon>
        <taxon>Bacillati</taxon>
        <taxon>Bacillota</taxon>
        <taxon>Clostridia</taxon>
        <taxon>Lachnospirales</taxon>
        <taxon>Lachnospiraceae</taxon>
        <taxon>Lachnospiraceae incertae sedis</taxon>
        <taxon>Candidatus Choladousia</taxon>
    </lineage>
</organism>
<name>A0A9D1AAI7_9FIRM</name>
<proteinExistence type="predicted"/>
<feature type="chain" id="PRO_5038866480" description="Lipoprotein" evidence="2">
    <location>
        <begin position="27"/>
        <end position="234"/>
    </location>
</feature>
<protein>
    <recommendedName>
        <fullName evidence="5">Lipoprotein</fullName>
    </recommendedName>
</protein>
<dbReference type="AlphaFoldDB" id="A0A9D1AAI7"/>
<keyword evidence="2" id="KW-0732">Signal</keyword>
<sequence length="234" mass="24058">MKLKRWVGLAVTAAAAVLLLSACTSSEQKNTENTQETDSVSVGTVVNHESVSQEQTSASQEVAGVPENGADSSGSSSPAGQTEGGSTTGGSYASGTDTNPEAPQEQGTPVEEEPSGTVVSDEDADAAEEENAEQSGSDATEDSQEASWSGTYMSDDETLTVTQTDDTTLSIAFGQSGISGTASIEGMKAVYKGDDHHDVVLNLTGDVIDVTVSSEEDFDASQSPLIGSYVRVED</sequence>
<dbReference type="PROSITE" id="PS51257">
    <property type="entry name" value="PROKAR_LIPOPROTEIN"/>
    <property type="match status" value="1"/>
</dbReference>
<reference evidence="3" key="1">
    <citation type="submission" date="2020-10" db="EMBL/GenBank/DDBJ databases">
        <authorList>
            <person name="Gilroy R."/>
        </authorList>
    </citation>
    <scope>NUCLEOTIDE SEQUENCE</scope>
    <source>
        <strain evidence="3">ChiSjej4B22-8148</strain>
    </source>
</reference>
<evidence type="ECO:0000313" key="3">
    <source>
        <dbReference type="EMBL" id="HIR12394.1"/>
    </source>
</evidence>
<evidence type="ECO:0008006" key="5">
    <source>
        <dbReference type="Google" id="ProtNLM"/>
    </source>
</evidence>
<feature type="compositionally biased region" description="Low complexity" evidence="1">
    <location>
        <begin position="72"/>
        <end position="81"/>
    </location>
</feature>
<reference evidence="3" key="2">
    <citation type="journal article" date="2021" name="PeerJ">
        <title>Extensive microbial diversity within the chicken gut microbiome revealed by metagenomics and culture.</title>
        <authorList>
            <person name="Gilroy R."/>
            <person name="Ravi A."/>
            <person name="Getino M."/>
            <person name="Pursley I."/>
            <person name="Horton D.L."/>
            <person name="Alikhan N.F."/>
            <person name="Baker D."/>
            <person name="Gharbi K."/>
            <person name="Hall N."/>
            <person name="Watson M."/>
            <person name="Adriaenssens E.M."/>
            <person name="Foster-Nyarko E."/>
            <person name="Jarju S."/>
            <person name="Secka A."/>
            <person name="Antonio M."/>
            <person name="Oren A."/>
            <person name="Chaudhuri R.R."/>
            <person name="La Ragione R."/>
            <person name="Hildebrand F."/>
            <person name="Pallen M.J."/>
        </authorList>
    </citation>
    <scope>NUCLEOTIDE SEQUENCE</scope>
    <source>
        <strain evidence="3">ChiSjej4B22-8148</strain>
    </source>
</reference>
<comment type="caution">
    <text evidence="3">The sequence shown here is derived from an EMBL/GenBank/DDBJ whole genome shotgun (WGS) entry which is preliminary data.</text>
</comment>
<gene>
    <name evidence="3" type="ORF">IAB31_00545</name>
</gene>
<evidence type="ECO:0000313" key="4">
    <source>
        <dbReference type="Proteomes" id="UP000886757"/>
    </source>
</evidence>